<dbReference type="EMBL" id="AP018248">
    <property type="protein sequence ID" value="BAY96918.1"/>
    <property type="molecule type" value="Genomic_DNA"/>
</dbReference>
<reference evidence="1 2" key="1">
    <citation type="submission" date="2017-06" db="EMBL/GenBank/DDBJ databases">
        <title>Genome sequencing of cyanobaciteial culture collection at National Institute for Environmental Studies (NIES).</title>
        <authorList>
            <person name="Hirose Y."/>
            <person name="Shimura Y."/>
            <person name="Fujisawa T."/>
            <person name="Nakamura Y."/>
            <person name="Kawachi M."/>
        </authorList>
    </citation>
    <scope>NUCLEOTIDE SEQUENCE [LARGE SCALE GENOMIC DNA]</scope>
    <source>
        <strain evidence="1 2">NIES-37</strain>
    </source>
</reference>
<accession>A0A1Z4MTW4</accession>
<dbReference type="AlphaFoldDB" id="A0A1Z4MTW4"/>
<dbReference type="Proteomes" id="UP000218785">
    <property type="component" value="Chromosome"/>
</dbReference>
<evidence type="ECO:0000313" key="2">
    <source>
        <dbReference type="Proteomes" id="UP000218785"/>
    </source>
</evidence>
<name>A0A1Z4MTW4_9CYAN</name>
<protein>
    <submittedName>
        <fullName evidence="1">Uncharacterized protein</fullName>
    </submittedName>
</protein>
<proteinExistence type="predicted"/>
<organism evidence="1 2">
    <name type="scientific">Tolypothrix tenuis PCC 7101</name>
    <dbReference type="NCBI Taxonomy" id="231146"/>
    <lineage>
        <taxon>Bacteria</taxon>
        <taxon>Bacillati</taxon>
        <taxon>Cyanobacteriota</taxon>
        <taxon>Cyanophyceae</taxon>
        <taxon>Nostocales</taxon>
        <taxon>Tolypothrichaceae</taxon>
        <taxon>Tolypothrix</taxon>
    </lineage>
</organism>
<sequence>MGIRETRGLGIGDWGIGILDFRFWILDLKPIQNCKSVFSQRERLRQEKFAQRGEPPHATFVFSTRGCANDTLRERKIQN</sequence>
<keyword evidence="2" id="KW-1185">Reference proteome</keyword>
<evidence type="ECO:0000313" key="1">
    <source>
        <dbReference type="EMBL" id="BAY96918.1"/>
    </source>
</evidence>
<gene>
    <name evidence="1" type="ORF">NIES37_08550</name>
</gene>
<dbReference type="KEGG" id="ttq:NIES37_08550"/>